<dbReference type="GO" id="GO:0005829">
    <property type="term" value="C:cytosol"/>
    <property type="evidence" value="ECO:0007669"/>
    <property type="project" value="TreeGrafter"/>
</dbReference>
<feature type="compositionally biased region" description="Low complexity" evidence="4">
    <location>
        <begin position="123"/>
        <end position="137"/>
    </location>
</feature>
<reference evidence="6" key="1">
    <citation type="submission" date="2020-05" db="EMBL/GenBank/DDBJ databases">
        <title>Mycena genomes resolve the evolution of fungal bioluminescence.</title>
        <authorList>
            <person name="Tsai I.J."/>
        </authorList>
    </citation>
    <scope>NUCLEOTIDE SEQUENCE</scope>
    <source>
        <strain evidence="6">160909Yilan</strain>
    </source>
</reference>
<dbReference type="AlphaFoldDB" id="A0A8H7DLV2"/>
<feature type="region of interest" description="Disordered" evidence="4">
    <location>
        <begin position="751"/>
        <end position="822"/>
    </location>
</feature>
<feature type="compositionally biased region" description="Gly residues" evidence="4">
    <location>
        <begin position="676"/>
        <end position="692"/>
    </location>
</feature>
<keyword evidence="2 3" id="KW-0072">Autophagy</keyword>
<keyword evidence="7" id="KW-1185">Reference proteome</keyword>
<dbReference type="GO" id="GO:0034497">
    <property type="term" value="P:protein localization to phagophore assembly site"/>
    <property type="evidence" value="ECO:0007669"/>
    <property type="project" value="TreeGrafter"/>
</dbReference>
<evidence type="ECO:0000256" key="2">
    <source>
        <dbReference type="ARBA" id="ARBA00023006"/>
    </source>
</evidence>
<protein>
    <recommendedName>
        <fullName evidence="3">Autophagy-related protein 13</fullName>
    </recommendedName>
</protein>
<feature type="region of interest" description="Disordered" evidence="4">
    <location>
        <begin position="123"/>
        <end position="143"/>
    </location>
</feature>
<comment type="similarity">
    <text evidence="1 3">Belongs to the ATG13 family. Fungi subfamily.</text>
</comment>
<feature type="compositionally biased region" description="Gly residues" evidence="4">
    <location>
        <begin position="859"/>
        <end position="878"/>
    </location>
</feature>
<feature type="region of interest" description="Disordered" evidence="4">
    <location>
        <begin position="628"/>
        <end position="728"/>
    </location>
</feature>
<feature type="compositionally biased region" description="Low complexity" evidence="4">
    <location>
        <begin position="387"/>
        <end position="400"/>
    </location>
</feature>
<evidence type="ECO:0000259" key="5">
    <source>
        <dbReference type="Pfam" id="PF10033"/>
    </source>
</evidence>
<feature type="region of interest" description="Disordered" evidence="4">
    <location>
        <begin position="302"/>
        <end position="442"/>
    </location>
</feature>
<evidence type="ECO:0000256" key="1">
    <source>
        <dbReference type="ARBA" id="ARBA00005246"/>
    </source>
</evidence>
<name>A0A8H7DLV2_9AGAR</name>
<feature type="compositionally biased region" description="Acidic residues" evidence="4">
    <location>
        <begin position="761"/>
        <end position="777"/>
    </location>
</feature>
<comment type="caution">
    <text evidence="6">The sequence shown here is derived from an EMBL/GenBank/DDBJ whole genome shotgun (WGS) entry which is preliminary data.</text>
</comment>
<feature type="compositionally biased region" description="Low complexity" evidence="4">
    <location>
        <begin position="474"/>
        <end position="496"/>
    </location>
</feature>
<feature type="compositionally biased region" description="Basic and acidic residues" evidence="4">
    <location>
        <begin position="313"/>
        <end position="331"/>
    </location>
</feature>
<dbReference type="InterPro" id="IPR036570">
    <property type="entry name" value="HORMA_dom_sf"/>
</dbReference>
<feature type="compositionally biased region" description="Polar residues" evidence="4">
    <location>
        <begin position="713"/>
        <end position="724"/>
    </location>
</feature>
<gene>
    <name evidence="6" type="ORF">MSAN_00130300</name>
</gene>
<dbReference type="InterPro" id="IPR040182">
    <property type="entry name" value="ATG13"/>
</dbReference>
<dbReference type="EMBL" id="JACAZH010000001">
    <property type="protein sequence ID" value="KAF7377113.1"/>
    <property type="molecule type" value="Genomic_DNA"/>
</dbReference>
<dbReference type="GO" id="GO:0034727">
    <property type="term" value="P:piecemeal microautophagy of the nucleus"/>
    <property type="evidence" value="ECO:0007669"/>
    <property type="project" value="TreeGrafter"/>
</dbReference>
<evidence type="ECO:0000256" key="3">
    <source>
        <dbReference type="RuleBase" id="RU361214"/>
    </source>
</evidence>
<sequence length="889" mass="90416">MAAGDSAKADQIAFHIYTKLFHVLYAARASELGPVQARTDKWFNLETAIAPPASTPTAELDAYRALSTSPPSRALVIQVLLVVPPPGGGTALVHKPSGTRIEPEPRFVLLEEWILAFTPSASSASSSVASSNTSRSSSTDDEDTEVLPATIYKNAIPLFRALFALLRILPAWRVVRKLTGRRPGTGGVQGVGAGAGKRGLKVVLRLRPEGEPSSTTGGSSGLRAMGGNGGNGNGETMLAFGQPPTLDAGAAPLPTSTHAFPGIPHPAGTLTLSTTYLTTPTFSLESLEALLSSRFAVLDARPAPPRFSVPDATSRRDSDDVGRGHRRERTDSNNSNIDFTLGPSGRSRREPLGEYGSLGRRESLAGYRRDEDDDDGEAFVPTLARRSVTTSTTSTMSTGSPGRYTSALPPVGPGNSGSASPGRTSALSLPPTTSSSPGRYTSVLRPRVDSLRAASDTPAYPSPMHAHAHRTISESHASSSSGYPGLSSSPSSASSYRMGVHVAPGHRRDSSVGRGAGNADVVDRFVLPRSGPSSLTTTGIGTGAGMRGSPVTTSPLALRDAAGFGGGVYERRIWEAVSNLPGGSSSSSGAGISGSRPGAAPLSINPFKSNTLSQSSLSGSLLRGVGGVTGSPGRGSGATSPIGVVFPGGQAPSPSPCAAGDGQRRYKCEWQRNNRGGTGAAGSSVGSGGSGESGSVSGSVPRAPGSVPRERTASTGQGSRSGSFLKSPVDAQHDDISAFVKDIDAARPLLGRYRQQQQQDESPDPDPEPGDVPDQDDGTSGSSSPGTSRGGTVRGAGSTLRAGTIGPSAAPPQAMLTSADEVDARLRRMNEEFMRSLVGLGGAGRASGMGRGSAISAGSGSGIGGGGSGSGSGSGGQGSEEVLGRLEFG</sequence>
<feature type="compositionally biased region" description="Gly residues" evidence="4">
    <location>
        <begin position="842"/>
        <end position="851"/>
    </location>
</feature>
<dbReference type="InterPro" id="IPR018731">
    <property type="entry name" value="Atg13_N"/>
</dbReference>
<feature type="region of interest" description="Disordered" evidence="4">
    <location>
        <begin position="842"/>
        <end position="889"/>
    </location>
</feature>
<evidence type="ECO:0000313" key="6">
    <source>
        <dbReference type="EMBL" id="KAF7377113.1"/>
    </source>
</evidence>
<feature type="compositionally biased region" description="Low complexity" evidence="4">
    <location>
        <begin position="424"/>
        <end position="437"/>
    </location>
</feature>
<dbReference type="GO" id="GO:1990316">
    <property type="term" value="C:Atg1/ULK1 kinase complex"/>
    <property type="evidence" value="ECO:0007669"/>
    <property type="project" value="InterPro"/>
</dbReference>
<feature type="compositionally biased region" description="Basic and acidic residues" evidence="4">
    <location>
        <begin position="662"/>
        <end position="672"/>
    </location>
</feature>
<feature type="compositionally biased region" description="Low complexity" evidence="4">
    <location>
        <begin position="778"/>
        <end position="787"/>
    </location>
</feature>
<feature type="compositionally biased region" description="Basic and acidic residues" evidence="4">
    <location>
        <begin position="359"/>
        <end position="370"/>
    </location>
</feature>
<evidence type="ECO:0000313" key="7">
    <source>
        <dbReference type="Proteomes" id="UP000623467"/>
    </source>
</evidence>
<feature type="region of interest" description="Disordered" evidence="4">
    <location>
        <begin position="208"/>
        <end position="262"/>
    </location>
</feature>
<dbReference type="PANTHER" id="PTHR13430">
    <property type="match status" value="1"/>
</dbReference>
<dbReference type="GO" id="GO:0000407">
    <property type="term" value="C:phagophore assembly site"/>
    <property type="evidence" value="ECO:0007669"/>
    <property type="project" value="TreeGrafter"/>
</dbReference>
<evidence type="ECO:0000256" key="4">
    <source>
        <dbReference type="SAM" id="MobiDB-lite"/>
    </source>
</evidence>
<feature type="compositionally biased region" description="Gly residues" evidence="4">
    <location>
        <begin position="218"/>
        <end position="233"/>
    </location>
</feature>
<organism evidence="6 7">
    <name type="scientific">Mycena sanguinolenta</name>
    <dbReference type="NCBI Taxonomy" id="230812"/>
    <lineage>
        <taxon>Eukaryota</taxon>
        <taxon>Fungi</taxon>
        <taxon>Dikarya</taxon>
        <taxon>Basidiomycota</taxon>
        <taxon>Agaricomycotina</taxon>
        <taxon>Agaricomycetes</taxon>
        <taxon>Agaricomycetidae</taxon>
        <taxon>Agaricales</taxon>
        <taxon>Marasmiineae</taxon>
        <taxon>Mycenaceae</taxon>
        <taxon>Mycena</taxon>
    </lineage>
</organism>
<dbReference type="OrthoDB" id="70161at2759"/>
<feature type="domain" description="Autophagy-related protein 13 N-terminal" evidence="5">
    <location>
        <begin position="15"/>
        <end position="282"/>
    </location>
</feature>
<accession>A0A8H7DLV2</accession>
<dbReference type="Gene3D" id="3.30.900.10">
    <property type="entry name" value="HORMA domain"/>
    <property type="match status" value="1"/>
</dbReference>
<proteinExistence type="inferred from homology"/>
<dbReference type="GO" id="GO:0000423">
    <property type="term" value="P:mitophagy"/>
    <property type="evidence" value="ECO:0007669"/>
    <property type="project" value="TreeGrafter"/>
</dbReference>
<dbReference type="Proteomes" id="UP000623467">
    <property type="component" value="Unassembled WGS sequence"/>
</dbReference>
<feature type="region of interest" description="Disordered" evidence="4">
    <location>
        <begin position="530"/>
        <end position="551"/>
    </location>
</feature>
<dbReference type="Pfam" id="PF10033">
    <property type="entry name" value="ATG13"/>
    <property type="match status" value="1"/>
</dbReference>
<dbReference type="PANTHER" id="PTHR13430:SF4">
    <property type="entry name" value="AUTOPHAGY-RELATED PROTEIN 13"/>
    <property type="match status" value="1"/>
</dbReference>
<feature type="region of interest" description="Disordered" evidence="4">
    <location>
        <begin position="454"/>
        <end position="516"/>
    </location>
</feature>